<evidence type="ECO:0000256" key="4">
    <source>
        <dbReference type="RuleBase" id="RU003476"/>
    </source>
</evidence>
<gene>
    <name evidence="6" type="ORF">EVA93_01190</name>
</gene>
<dbReference type="SUPFAM" id="SSF55811">
    <property type="entry name" value="Nudix"/>
    <property type="match status" value="1"/>
</dbReference>
<comment type="cofactor">
    <cofactor evidence="2">
        <name>Mg(2+)</name>
        <dbReference type="ChEBI" id="CHEBI:18420"/>
    </cofactor>
</comment>
<dbReference type="PANTHER" id="PTHR43736:SF1">
    <property type="entry name" value="DIHYDRONEOPTERIN TRIPHOSPHATE DIPHOSPHATASE"/>
    <property type="match status" value="1"/>
</dbReference>
<dbReference type="PROSITE" id="PS00893">
    <property type="entry name" value="NUDIX_BOX"/>
    <property type="match status" value="1"/>
</dbReference>
<feature type="domain" description="Nudix hydrolase" evidence="5">
    <location>
        <begin position="5"/>
        <end position="148"/>
    </location>
</feature>
<dbReference type="InterPro" id="IPR022927">
    <property type="entry name" value="RppH"/>
</dbReference>
<evidence type="ECO:0000256" key="3">
    <source>
        <dbReference type="ARBA" id="ARBA00022801"/>
    </source>
</evidence>
<dbReference type="Gene3D" id="3.90.79.10">
    <property type="entry name" value="Nucleoside Triphosphate Pyrophosphohydrolase"/>
    <property type="match status" value="1"/>
</dbReference>
<dbReference type="InterPro" id="IPR020084">
    <property type="entry name" value="NUDIX_hydrolase_CS"/>
</dbReference>
<keyword evidence="3 4" id="KW-0378">Hydrolase</keyword>
<dbReference type="PRINTS" id="PR00502">
    <property type="entry name" value="NUDIXFAMILY"/>
</dbReference>
<reference evidence="6 7" key="1">
    <citation type="submission" date="2019-02" db="EMBL/GenBank/DDBJ databases">
        <title>Prokaryotic population dynamics and viral predation in marine succession experiment using metagenomics: the confinement effect.</title>
        <authorList>
            <person name="Haro-Moreno J.M."/>
            <person name="Rodriguez-Valera F."/>
            <person name="Lopez-Perez M."/>
        </authorList>
    </citation>
    <scope>NUCLEOTIDE SEQUENCE [LARGE SCALE GENOMIC DNA]</scope>
    <source>
        <strain evidence="6">MED-G160</strain>
    </source>
</reference>
<dbReference type="InterPro" id="IPR015797">
    <property type="entry name" value="NUDIX_hydrolase-like_dom_sf"/>
</dbReference>
<dbReference type="AlphaFoldDB" id="A0A520N459"/>
<dbReference type="Pfam" id="PF00293">
    <property type="entry name" value="NUDIX"/>
    <property type="match status" value="1"/>
</dbReference>
<sequence>MQENEYRLNVGVIVSNKNGNLLLCKRKGMNSWQFPQGGIDFGENSLKAAKRELFEEVGISSKSVKLIDSIDDWLKYDIPKTSRRKKIFKTNFKGQKQKWFLFKLKEDVEISFDNDPDNEFECFKWVSYWYPLNVIISFKEKVYREALNKLKYSFCKEFNNV</sequence>
<dbReference type="NCBIfam" id="NF001937">
    <property type="entry name" value="PRK00714.1-4"/>
    <property type="match status" value="1"/>
</dbReference>
<dbReference type="PANTHER" id="PTHR43736">
    <property type="entry name" value="ADP-RIBOSE PYROPHOSPHATASE"/>
    <property type="match status" value="1"/>
</dbReference>
<name>A0A520N459_9GAMM</name>
<protein>
    <submittedName>
        <fullName evidence="6">RNA pyrophosphohydrolase</fullName>
        <ecNumber evidence="6">3.6.1.-</ecNumber>
    </submittedName>
</protein>
<evidence type="ECO:0000313" key="6">
    <source>
        <dbReference type="EMBL" id="RZO28226.1"/>
    </source>
</evidence>
<accession>A0A520N459</accession>
<dbReference type="PROSITE" id="PS51462">
    <property type="entry name" value="NUDIX"/>
    <property type="match status" value="1"/>
</dbReference>
<comment type="similarity">
    <text evidence="4">Belongs to the Nudix hydrolase family.</text>
</comment>
<comment type="caution">
    <text evidence="6">The sequence shown here is derived from an EMBL/GenBank/DDBJ whole genome shotgun (WGS) entry which is preliminary data.</text>
</comment>
<dbReference type="InterPro" id="IPR000086">
    <property type="entry name" value="NUDIX_hydrolase_dom"/>
</dbReference>
<evidence type="ECO:0000313" key="7">
    <source>
        <dbReference type="Proteomes" id="UP000318710"/>
    </source>
</evidence>
<dbReference type="InterPro" id="IPR020476">
    <property type="entry name" value="Nudix_hydrolase"/>
</dbReference>
<dbReference type="Proteomes" id="UP000318710">
    <property type="component" value="Unassembled WGS sequence"/>
</dbReference>
<dbReference type="CDD" id="cd03671">
    <property type="entry name" value="NUDIX_Ap4A_hydrolase_plant_like"/>
    <property type="match status" value="1"/>
</dbReference>
<evidence type="ECO:0000259" key="5">
    <source>
        <dbReference type="PROSITE" id="PS51462"/>
    </source>
</evidence>
<dbReference type="EMBL" id="SHBF01000004">
    <property type="protein sequence ID" value="RZO28226.1"/>
    <property type="molecule type" value="Genomic_DNA"/>
</dbReference>
<comment type="cofactor">
    <cofactor evidence="1">
        <name>Mn(2+)</name>
        <dbReference type="ChEBI" id="CHEBI:29035"/>
    </cofactor>
</comment>
<evidence type="ECO:0000256" key="1">
    <source>
        <dbReference type="ARBA" id="ARBA00001936"/>
    </source>
</evidence>
<evidence type="ECO:0000256" key="2">
    <source>
        <dbReference type="ARBA" id="ARBA00001946"/>
    </source>
</evidence>
<proteinExistence type="inferred from homology"/>
<dbReference type="EC" id="3.6.1.-" evidence="6"/>
<organism evidence="6 7">
    <name type="scientific">SAR86 cluster bacterium</name>
    <dbReference type="NCBI Taxonomy" id="2030880"/>
    <lineage>
        <taxon>Bacteria</taxon>
        <taxon>Pseudomonadati</taxon>
        <taxon>Pseudomonadota</taxon>
        <taxon>Gammaproteobacteria</taxon>
        <taxon>SAR86 cluster</taxon>
    </lineage>
</organism>
<dbReference type="NCBIfam" id="NF001938">
    <property type="entry name" value="PRK00714.1-5"/>
    <property type="match status" value="1"/>
</dbReference>
<dbReference type="GO" id="GO:0016462">
    <property type="term" value="F:pyrophosphatase activity"/>
    <property type="evidence" value="ECO:0007669"/>
    <property type="project" value="UniProtKB-ARBA"/>
</dbReference>